<proteinExistence type="predicted"/>
<dbReference type="AlphaFoldDB" id="A0AAU7VKY0"/>
<sequence>MKSINVLAFRYLWQQKKRTALTVLGIIISMAMLTSMGTVLVSYRDTLIQEVKEKKALIMVFFQV</sequence>
<evidence type="ECO:0000313" key="2">
    <source>
        <dbReference type="EMBL" id="XBX74601.1"/>
    </source>
</evidence>
<keyword evidence="1" id="KW-0472">Membrane</keyword>
<reference evidence="2" key="1">
    <citation type="journal article" date="2013" name="Extremophiles">
        <title>Proteinivorax tanatarense gen. nov., sp. nov., an anaerobic, haloalkaliphilic, proteolytic bacterium isolated from a decaying algal bloom, and proposal of Proteinivoraceae fam. nov.</title>
        <authorList>
            <person name="Kevbrin V."/>
            <person name="Boltyanskaya Y."/>
            <person name="Zhilina T."/>
            <person name="Kolganova T."/>
            <person name="Lavrentjeva E."/>
            <person name="Kuznetsov B."/>
        </authorList>
    </citation>
    <scope>NUCLEOTIDE SEQUENCE</scope>
    <source>
        <strain evidence="2">Z-910T</strain>
    </source>
</reference>
<reference evidence="2" key="2">
    <citation type="submission" date="2024-06" db="EMBL/GenBank/DDBJ databases">
        <authorList>
            <person name="Petrova K.O."/>
            <person name="Toshchakov S.V."/>
            <person name="Boltjanskaja Y.V."/>
            <person name="Kevbrin V."/>
        </authorList>
    </citation>
    <scope>NUCLEOTIDE SEQUENCE</scope>
    <source>
        <strain evidence="2">Z-910T</strain>
    </source>
</reference>
<accession>A0AAU7VKY0</accession>
<evidence type="ECO:0000256" key="1">
    <source>
        <dbReference type="SAM" id="Phobius"/>
    </source>
</evidence>
<organism evidence="2">
    <name type="scientific">Proteinivorax tanatarense</name>
    <dbReference type="NCBI Taxonomy" id="1260629"/>
    <lineage>
        <taxon>Bacteria</taxon>
        <taxon>Bacillati</taxon>
        <taxon>Bacillota</taxon>
        <taxon>Clostridia</taxon>
        <taxon>Eubacteriales</taxon>
        <taxon>Proteinivoracaceae</taxon>
        <taxon>Proteinivorax</taxon>
    </lineage>
</organism>
<dbReference type="EMBL" id="CP158367">
    <property type="protein sequence ID" value="XBX74601.1"/>
    <property type="molecule type" value="Genomic_DNA"/>
</dbReference>
<keyword evidence="1" id="KW-0812">Transmembrane</keyword>
<feature type="transmembrane region" description="Helical" evidence="1">
    <location>
        <begin position="21"/>
        <end position="43"/>
    </location>
</feature>
<keyword evidence="1" id="KW-1133">Transmembrane helix</keyword>
<gene>
    <name evidence="2" type="ORF">PRVXT_002650</name>
</gene>
<protein>
    <submittedName>
        <fullName evidence="2">ABC transporter permease</fullName>
    </submittedName>
</protein>
<name>A0AAU7VKY0_9FIRM</name>
<dbReference type="RefSeq" id="WP_350343353.1">
    <property type="nucleotide sequence ID" value="NZ_CP158367.1"/>
</dbReference>